<protein>
    <submittedName>
        <fullName evidence="3">Uncharacterized protein</fullName>
    </submittedName>
</protein>
<organism evidence="3 4">
    <name type="scientific">Ruminococcus flavefaciens</name>
    <dbReference type="NCBI Taxonomy" id="1265"/>
    <lineage>
        <taxon>Bacteria</taxon>
        <taxon>Bacillati</taxon>
        <taxon>Bacillota</taxon>
        <taxon>Clostridia</taxon>
        <taxon>Eubacteriales</taxon>
        <taxon>Oscillospiraceae</taxon>
        <taxon>Ruminococcus</taxon>
    </lineage>
</organism>
<feature type="transmembrane region" description="Helical" evidence="2">
    <location>
        <begin position="12"/>
        <end position="33"/>
    </location>
</feature>
<feature type="transmembrane region" description="Helical" evidence="2">
    <location>
        <begin position="45"/>
        <end position="67"/>
    </location>
</feature>
<evidence type="ECO:0000313" key="3">
    <source>
        <dbReference type="EMBL" id="SHM87482.1"/>
    </source>
</evidence>
<evidence type="ECO:0000256" key="1">
    <source>
        <dbReference type="SAM" id="MobiDB-lite"/>
    </source>
</evidence>
<dbReference type="Proteomes" id="UP000184394">
    <property type="component" value="Unassembled WGS sequence"/>
</dbReference>
<feature type="region of interest" description="Disordered" evidence="1">
    <location>
        <begin position="276"/>
        <end position="321"/>
    </location>
</feature>
<feature type="transmembrane region" description="Helical" evidence="2">
    <location>
        <begin position="252"/>
        <end position="269"/>
    </location>
</feature>
<feature type="transmembrane region" description="Helical" evidence="2">
    <location>
        <begin position="151"/>
        <end position="168"/>
    </location>
</feature>
<evidence type="ECO:0000313" key="4">
    <source>
        <dbReference type="Proteomes" id="UP000184394"/>
    </source>
</evidence>
<feature type="compositionally biased region" description="Acidic residues" evidence="1">
    <location>
        <begin position="291"/>
        <end position="321"/>
    </location>
</feature>
<gene>
    <name evidence="3" type="ORF">SAMN04487860_12019</name>
</gene>
<name>A0A1M7M9P6_RUMFL</name>
<proteinExistence type="predicted"/>
<keyword evidence="2" id="KW-0812">Transmembrane</keyword>
<sequence length="321" mass="36951">MTVEKRNHIFEIIFGLLLIIIPIKEVYDILSVYSHGISILARFQYLKYLITPILCFFFPIVCGFMIIFRKYDSLCMKILFAATGFGAVLNSTGGFIFRGYFGISLYSIFTYFSSTTEKFMFISLTIAMAAGIVIALMTMNRKIVWKSRHQLLTYTFLLIFVCIISGILSGRFEINPIIIFILPCLIHSCSEKSDMRGIIGNIALLATVALPEISRSLERKRIDLKYSAYHKDADFLKALTDIEKNYAMFSEVIKWLLLVMILLIPLIIFEKKIGNETEESEQSSSTVMLSESDEETDDEDEYDEDEYDEEDFDDDEDEEEK</sequence>
<evidence type="ECO:0000256" key="2">
    <source>
        <dbReference type="SAM" id="Phobius"/>
    </source>
</evidence>
<keyword evidence="2" id="KW-0472">Membrane</keyword>
<dbReference type="AlphaFoldDB" id="A0A1M7M9P6"/>
<feature type="transmembrane region" description="Helical" evidence="2">
    <location>
        <begin position="79"/>
        <end position="101"/>
    </location>
</feature>
<dbReference type="EMBL" id="FRCT01000020">
    <property type="protein sequence ID" value="SHM87482.1"/>
    <property type="molecule type" value="Genomic_DNA"/>
</dbReference>
<keyword evidence="2" id="KW-1133">Transmembrane helix</keyword>
<feature type="transmembrane region" description="Helical" evidence="2">
    <location>
        <begin position="121"/>
        <end position="139"/>
    </location>
</feature>
<reference evidence="3 4" key="1">
    <citation type="submission" date="2016-11" db="EMBL/GenBank/DDBJ databases">
        <authorList>
            <person name="Jaros S."/>
            <person name="Januszkiewicz K."/>
            <person name="Wedrychowicz H."/>
        </authorList>
    </citation>
    <scope>NUCLEOTIDE SEQUENCE [LARGE SCALE GENOMIC DNA]</scope>
    <source>
        <strain evidence="3 4">Y1</strain>
    </source>
</reference>
<accession>A0A1M7M9P6</accession>